<dbReference type="OrthoDB" id="8685330at2759"/>
<feature type="compositionally biased region" description="Polar residues" evidence="1">
    <location>
        <begin position="282"/>
        <end position="294"/>
    </location>
</feature>
<name>A0A401PYQ1_SCYTO</name>
<feature type="compositionally biased region" description="Basic and acidic residues" evidence="1">
    <location>
        <begin position="25"/>
        <end position="50"/>
    </location>
</feature>
<protein>
    <submittedName>
        <fullName evidence="2">Uncharacterized protein</fullName>
    </submittedName>
</protein>
<dbReference type="AlphaFoldDB" id="A0A401PYQ1"/>
<evidence type="ECO:0000313" key="2">
    <source>
        <dbReference type="EMBL" id="GCB78287.1"/>
    </source>
</evidence>
<sequence>DVRPGLETGPRLLESGAGPEWLPGMEDRKPSRHRASEDVRRQKRKELDARRSKSRIRLGTHLEQWCNVKDQLGFHLHSDFAKFLLDSYTSKSPESDSGPGDTDGDFSVLRASNDALRQLVIWSHDHSQECGFIPDLKSVVLERSGGSLTAVWECIAGHSFPWLLLASTPAAPDHSAATRSRSRTRNCARDPAGHGNPPEGGRYLRTPGGLPLERAMKVEGNPRTLASESSSVSEPGSESDSSQKRMPSGHEGPPQGSKDETGSYCAALSPSGRPTPQHPSPARSQNSASPTVGSRRTRNKVQECCLSGNCPQPPTKEATKLGDSGPNSKHSARQKCTDTRPVSSLDTMQLVCESDSATDEEPRRESRKTGASP</sequence>
<feature type="region of interest" description="Disordered" evidence="1">
    <location>
        <begin position="1"/>
        <end position="50"/>
    </location>
</feature>
<keyword evidence="3" id="KW-1185">Reference proteome</keyword>
<feature type="compositionally biased region" description="Low complexity" evidence="1">
    <location>
        <begin position="227"/>
        <end position="240"/>
    </location>
</feature>
<dbReference type="Proteomes" id="UP000288216">
    <property type="component" value="Unassembled WGS sequence"/>
</dbReference>
<feature type="region of interest" description="Disordered" evidence="1">
    <location>
        <begin position="222"/>
        <end position="373"/>
    </location>
</feature>
<organism evidence="2 3">
    <name type="scientific">Scyliorhinus torazame</name>
    <name type="common">Cloudy catshark</name>
    <name type="synonym">Catulus torazame</name>
    <dbReference type="NCBI Taxonomy" id="75743"/>
    <lineage>
        <taxon>Eukaryota</taxon>
        <taxon>Metazoa</taxon>
        <taxon>Chordata</taxon>
        <taxon>Craniata</taxon>
        <taxon>Vertebrata</taxon>
        <taxon>Chondrichthyes</taxon>
        <taxon>Elasmobranchii</taxon>
        <taxon>Galeomorphii</taxon>
        <taxon>Galeoidea</taxon>
        <taxon>Carcharhiniformes</taxon>
        <taxon>Scyliorhinidae</taxon>
        <taxon>Scyliorhinus</taxon>
    </lineage>
</organism>
<accession>A0A401PYQ1</accession>
<reference evidence="2 3" key="1">
    <citation type="journal article" date="2018" name="Nat. Ecol. Evol.">
        <title>Shark genomes provide insights into elasmobranch evolution and the origin of vertebrates.</title>
        <authorList>
            <person name="Hara Y"/>
            <person name="Yamaguchi K"/>
            <person name="Onimaru K"/>
            <person name="Kadota M"/>
            <person name="Koyanagi M"/>
            <person name="Keeley SD"/>
            <person name="Tatsumi K"/>
            <person name="Tanaka K"/>
            <person name="Motone F"/>
            <person name="Kageyama Y"/>
            <person name="Nozu R"/>
            <person name="Adachi N"/>
            <person name="Nishimura O"/>
            <person name="Nakagawa R"/>
            <person name="Tanegashima C"/>
            <person name="Kiyatake I"/>
            <person name="Matsumoto R"/>
            <person name="Murakumo K"/>
            <person name="Nishida K"/>
            <person name="Terakita A"/>
            <person name="Kuratani S"/>
            <person name="Sato K"/>
            <person name="Hyodo S Kuraku.S."/>
        </authorList>
    </citation>
    <scope>NUCLEOTIDE SEQUENCE [LARGE SCALE GENOMIC DNA]</scope>
</reference>
<feature type="region of interest" description="Disordered" evidence="1">
    <location>
        <begin position="173"/>
        <end position="209"/>
    </location>
</feature>
<dbReference type="OMA" id="WECIAGH"/>
<evidence type="ECO:0000313" key="3">
    <source>
        <dbReference type="Proteomes" id="UP000288216"/>
    </source>
</evidence>
<proteinExistence type="predicted"/>
<dbReference type="STRING" id="75743.A0A401PYQ1"/>
<feature type="non-terminal residue" evidence="2">
    <location>
        <position position="373"/>
    </location>
</feature>
<evidence type="ECO:0000256" key="1">
    <source>
        <dbReference type="SAM" id="MobiDB-lite"/>
    </source>
</evidence>
<gene>
    <name evidence="2" type="ORF">scyTo_0021185</name>
</gene>
<dbReference type="EMBL" id="BFAA01018323">
    <property type="protein sequence ID" value="GCB78287.1"/>
    <property type="molecule type" value="Genomic_DNA"/>
</dbReference>
<feature type="compositionally biased region" description="Basic and acidic residues" evidence="1">
    <location>
        <begin position="360"/>
        <end position="373"/>
    </location>
</feature>
<feature type="non-terminal residue" evidence="2">
    <location>
        <position position="1"/>
    </location>
</feature>
<comment type="caution">
    <text evidence="2">The sequence shown here is derived from an EMBL/GenBank/DDBJ whole genome shotgun (WGS) entry which is preliminary data.</text>
</comment>